<organism evidence="4 5">
    <name type="scientific">Dryococelus australis</name>
    <dbReference type="NCBI Taxonomy" id="614101"/>
    <lineage>
        <taxon>Eukaryota</taxon>
        <taxon>Metazoa</taxon>
        <taxon>Ecdysozoa</taxon>
        <taxon>Arthropoda</taxon>
        <taxon>Hexapoda</taxon>
        <taxon>Insecta</taxon>
        <taxon>Pterygota</taxon>
        <taxon>Neoptera</taxon>
        <taxon>Polyneoptera</taxon>
        <taxon>Phasmatodea</taxon>
        <taxon>Verophasmatodea</taxon>
        <taxon>Anareolatae</taxon>
        <taxon>Phasmatidae</taxon>
        <taxon>Eurycanthinae</taxon>
        <taxon>Dryococelus</taxon>
    </lineage>
</organism>
<keyword evidence="2" id="KW-0560">Oxidoreductase</keyword>
<feature type="transmembrane region" description="Helical" evidence="3">
    <location>
        <begin position="89"/>
        <end position="112"/>
    </location>
</feature>
<dbReference type="PROSITE" id="PS00061">
    <property type="entry name" value="ADH_SHORT"/>
    <property type="match status" value="1"/>
</dbReference>
<proteinExistence type="inferred from homology"/>
<evidence type="ECO:0000256" key="3">
    <source>
        <dbReference type="SAM" id="Phobius"/>
    </source>
</evidence>
<dbReference type="InterPro" id="IPR020904">
    <property type="entry name" value="Sc_DH/Rdtase_CS"/>
</dbReference>
<dbReference type="EMBL" id="JARBHB010000001">
    <property type="protein sequence ID" value="KAJ8897207.1"/>
    <property type="molecule type" value="Genomic_DNA"/>
</dbReference>
<evidence type="ECO:0000256" key="1">
    <source>
        <dbReference type="ARBA" id="ARBA00006484"/>
    </source>
</evidence>
<comment type="caution">
    <text evidence="4">The sequence shown here is derived from an EMBL/GenBank/DDBJ whole genome shotgun (WGS) entry which is preliminary data.</text>
</comment>
<reference evidence="4 5" key="1">
    <citation type="submission" date="2023-02" db="EMBL/GenBank/DDBJ databases">
        <title>LHISI_Scaffold_Assembly.</title>
        <authorList>
            <person name="Stuart O.P."/>
            <person name="Cleave R."/>
            <person name="Magrath M.J.L."/>
            <person name="Mikheyev A.S."/>
        </authorList>
    </citation>
    <scope>NUCLEOTIDE SEQUENCE [LARGE SCALE GENOMIC DNA]</scope>
    <source>
        <strain evidence="4">Daus_M_001</strain>
        <tissue evidence="4">Leg muscle</tissue>
    </source>
</reference>
<gene>
    <name evidence="4" type="ORF">PR048_002553</name>
</gene>
<keyword evidence="3" id="KW-0812">Transmembrane</keyword>
<keyword evidence="5" id="KW-1185">Reference proteome</keyword>
<keyword evidence="3" id="KW-0472">Membrane</keyword>
<dbReference type="PANTHER" id="PTHR43115:SF4">
    <property type="entry name" value="DEHYDROGENASE_REDUCTASE SDR FAMILY MEMBER 11"/>
    <property type="match status" value="1"/>
</dbReference>
<dbReference type="PRINTS" id="PR00081">
    <property type="entry name" value="GDHRDH"/>
</dbReference>
<dbReference type="Proteomes" id="UP001159363">
    <property type="component" value="Chromosome 1"/>
</dbReference>
<dbReference type="Gene3D" id="3.40.50.720">
    <property type="entry name" value="NAD(P)-binding Rossmann-like Domain"/>
    <property type="match status" value="1"/>
</dbReference>
<accession>A0ABQ9IKM7</accession>
<evidence type="ECO:0000256" key="2">
    <source>
        <dbReference type="ARBA" id="ARBA00023002"/>
    </source>
</evidence>
<protein>
    <submittedName>
        <fullName evidence="4">Uncharacterized protein</fullName>
    </submittedName>
</protein>
<name>A0ABQ9IKM7_9NEOP</name>
<comment type="similarity">
    <text evidence="1">Belongs to the short-chain dehydrogenases/reductases (SDR) family.</text>
</comment>
<keyword evidence="3" id="KW-1133">Transmembrane helix</keyword>
<evidence type="ECO:0000313" key="4">
    <source>
        <dbReference type="EMBL" id="KAJ8897207.1"/>
    </source>
</evidence>
<dbReference type="InterPro" id="IPR002347">
    <property type="entry name" value="SDR_fam"/>
</dbReference>
<sequence>MFLYYSILGHSVSDLSLGNIYSITKHSVTALTEGLRKELTQLKSKIKITSISPGAVKTEIADKIQISKEMFEMMKNLPMLEPKDVRFSHLYLVNASPYAGILLTLIVFRFALRINNY</sequence>
<dbReference type="InterPro" id="IPR036291">
    <property type="entry name" value="NAD(P)-bd_dom_sf"/>
</dbReference>
<evidence type="ECO:0000313" key="5">
    <source>
        <dbReference type="Proteomes" id="UP001159363"/>
    </source>
</evidence>
<dbReference type="Pfam" id="PF00106">
    <property type="entry name" value="adh_short"/>
    <property type="match status" value="1"/>
</dbReference>
<dbReference type="PANTHER" id="PTHR43115">
    <property type="entry name" value="DEHYDROGENASE/REDUCTASE SDR FAMILY MEMBER 11"/>
    <property type="match status" value="1"/>
</dbReference>
<dbReference type="SUPFAM" id="SSF51735">
    <property type="entry name" value="NAD(P)-binding Rossmann-fold domains"/>
    <property type="match status" value="1"/>
</dbReference>